<keyword evidence="2" id="KW-1185">Reference proteome</keyword>
<dbReference type="AlphaFoldDB" id="A0A915HPI9"/>
<sequence length="85" mass="10133">MEKGWMWVHTNMISDFRETVISLTRKEQRFVALVTYYSLVVMFAAIHYSMVDYLFIQMQKVEQLLIKNATQFQFGLNYLVAQQSL</sequence>
<reference evidence="3" key="1">
    <citation type="submission" date="2022-11" db="UniProtKB">
        <authorList>
            <consortium name="WormBaseParasite"/>
        </authorList>
    </citation>
    <scope>IDENTIFICATION</scope>
</reference>
<proteinExistence type="predicted"/>
<accession>A0A915HPI9</accession>
<feature type="transmembrane region" description="Helical" evidence="1">
    <location>
        <begin position="30"/>
        <end position="50"/>
    </location>
</feature>
<evidence type="ECO:0000313" key="3">
    <source>
        <dbReference type="WBParaSite" id="nRc.2.0.1.t03416-RA"/>
    </source>
</evidence>
<keyword evidence="1" id="KW-0472">Membrane</keyword>
<name>A0A915HPI9_ROMCU</name>
<protein>
    <submittedName>
        <fullName evidence="3">Uncharacterized protein</fullName>
    </submittedName>
</protein>
<evidence type="ECO:0000313" key="2">
    <source>
        <dbReference type="Proteomes" id="UP000887565"/>
    </source>
</evidence>
<dbReference type="Proteomes" id="UP000887565">
    <property type="component" value="Unplaced"/>
</dbReference>
<keyword evidence="1" id="KW-1133">Transmembrane helix</keyword>
<keyword evidence="1" id="KW-0812">Transmembrane</keyword>
<dbReference type="WBParaSite" id="nRc.2.0.1.t03416-RA">
    <property type="protein sequence ID" value="nRc.2.0.1.t03416-RA"/>
    <property type="gene ID" value="nRc.2.0.1.g03416"/>
</dbReference>
<evidence type="ECO:0000256" key="1">
    <source>
        <dbReference type="SAM" id="Phobius"/>
    </source>
</evidence>
<organism evidence="2 3">
    <name type="scientific">Romanomermis culicivorax</name>
    <name type="common">Nematode worm</name>
    <dbReference type="NCBI Taxonomy" id="13658"/>
    <lineage>
        <taxon>Eukaryota</taxon>
        <taxon>Metazoa</taxon>
        <taxon>Ecdysozoa</taxon>
        <taxon>Nematoda</taxon>
        <taxon>Enoplea</taxon>
        <taxon>Dorylaimia</taxon>
        <taxon>Mermithida</taxon>
        <taxon>Mermithoidea</taxon>
        <taxon>Mermithidae</taxon>
        <taxon>Romanomermis</taxon>
    </lineage>
</organism>